<dbReference type="PANTHER" id="PTHR47331:SF5">
    <property type="entry name" value="RIBONUCLEASE H"/>
    <property type="match status" value="1"/>
</dbReference>
<accession>A0A6S7IK43</accession>
<dbReference type="Proteomes" id="UP001152795">
    <property type="component" value="Unassembled WGS sequence"/>
</dbReference>
<feature type="region of interest" description="Disordered" evidence="1">
    <location>
        <begin position="144"/>
        <end position="180"/>
    </location>
</feature>
<sequence length="443" mass="48176">MGVAPESYGSLLSSMLMSKLPTNLQLVVSRVVKENEWNLDKLLNTLQQELEARERIKVPATNKDFKKYHGSASALMAGNNPSCTYCRGSHPSKDCTTVTSPAARQDILRKTGRCFVCLRKDHISPSCKSTTRCYSGKGRHHVSICKGKKSPPPPPRDPPEEHGQSGSNKSKEGPSLGTHPDATVCHTTSSNCVLLQTARANIYNPDNPDGPKVKARLILDGGSQCSYVSSALTGTLGLQSKGQRSVNIKTFGSSETNAQVIDVVNLGIETAYGANTEMLAFTVPLICQPLKNQFVSNASKTYPHLANLNLADYSSGQHDAKAKELQERICQTNQLVTVNNASDGSNMARADSNKSQQLVQEEQSSYTGTSDDKQKILGILWDSYEDNLIIDIKDVTNLAQMVQATKRNVISVSSKIYDPMGSYYIPIDNQFQAVVSRTLSGEG</sequence>
<dbReference type="OrthoDB" id="8036689at2759"/>
<evidence type="ECO:0000256" key="1">
    <source>
        <dbReference type="SAM" id="MobiDB-lite"/>
    </source>
</evidence>
<evidence type="ECO:0000313" key="3">
    <source>
        <dbReference type="Proteomes" id="UP001152795"/>
    </source>
</evidence>
<keyword evidence="3" id="KW-1185">Reference proteome</keyword>
<proteinExistence type="predicted"/>
<evidence type="ECO:0000313" key="2">
    <source>
        <dbReference type="EMBL" id="CAB4006341.1"/>
    </source>
</evidence>
<dbReference type="PANTHER" id="PTHR47331">
    <property type="entry name" value="PHD-TYPE DOMAIN-CONTAINING PROTEIN"/>
    <property type="match status" value="1"/>
</dbReference>
<reference evidence="2" key="1">
    <citation type="submission" date="2020-04" db="EMBL/GenBank/DDBJ databases">
        <authorList>
            <person name="Alioto T."/>
            <person name="Alioto T."/>
            <person name="Gomez Garrido J."/>
        </authorList>
    </citation>
    <scope>NUCLEOTIDE SEQUENCE</scope>
    <source>
        <strain evidence="2">A484AB</strain>
    </source>
</reference>
<dbReference type="EMBL" id="CACRXK020005484">
    <property type="protein sequence ID" value="CAB4006341.1"/>
    <property type="molecule type" value="Genomic_DNA"/>
</dbReference>
<name>A0A6S7IK43_PARCT</name>
<dbReference type="AlphaFoldDB" id="A0A6S7IK43"/>
<feature type="compositionally biased region" description="Polar residues" evidence="1">
    <location>
        <begin position="353"/>
        <end position="369"/>
    </location>
</feature>
<comment type="caution">
    <text evidence="2">The sequence shown here is derived from an EMBL/GenBank/DDBJ whole genome shotgun (WGS) entry which is preliminary data.</text>
</comment>
<gene>
    <name evidence="2" type="ORF">PACLA_8A067029</name>
</gene>
<feature type="region of interest" description="Disordered" evidence="1">
    <location>
        <begin position="341"/>
        <end position="369"/>
    </location>
</feature>
<organism evidence="2 3">
    <name type="scientific">Paramuricea clavata</name>
    <name type="common">Red gorgonian</name>
    <name type="synonym">Violescent sea-whip</name>
    <dbReference type="NCBI Taxonomy" id="317549"/>
    <lineage>
        <taxon>Eukaryota</taxon>
        <taxon>Metazoa</taxon>
        <taxon>Cnidaria</taxon>
        <taxon>Anthozoa</taxon>
        <taxon>Octocorallia</taxon>
        <taxon>Malacalcyonacea</taxon>
        <taxon>Plexauridae</taxon>
        <taxon>Paramuricea</taxon>
    </lineage>
</organism>
<protein>
    <submittedName>
        <fullName evidence="2">Uncharacterized protein</fullName>
    </submittedName>
</protein>